<dbReference type="EMBL" id="JAASQI010000002">
    <property type="protein sequence ID" value="NIJ57224.1"/>
    <property type="molecule type" value="Genomic_DNA"/>
</dbReference>
<proteinExistence type="predicted"/>
<reference evidence="1 2" key="1">
    <citation type="submission" date="2020-03" db="EMBL/GenBank/DDBJ databases">
        <title>Genomic Encyclopedia of Type Strains, Phase IV (KMG-IV): sequencing the most valuable type-strain genomes for metagenomic binning, comparative biology and taxonomic classification.</title>
        <authorList>
            <person name="Goeker M."/>
        </authorList>
    </citation>
    <scope>NUCLEOTIDE SEQUENCE [LARGE SCALE GENOMIC DNA]</scope>
    <source>
        <strain evidence="1 2">DSM 103870</strain>
    </source>
</reference>
<gene>
    <name evidence="1" type="ORF">FHS82_001050</name>
</gene>
<evidence type="ECO:0000313" key="1">
    <source>
        <dbReference type="EMBL" id="NIJ57224.1"/>
    </source>
</evidence>
<organism evidence="1 2">
    <name type="scientific">Pseudochelatococcus lubricantis</name>
    <dbReference type="NCBI Taxonomy" id="1538102"/>
    <lineage>
        <taxon>Bacteria</taxon>
        <taxon>Pseudomonadati</taxon>
        <taxon>Pseudomonadota</taxon>
        <taxon>Alphaproteobacteria</taxon>
        <taxon>Hyphomicrobiales</taxon>
        <taxon>Chelatococcaceae</taxon>
        <taxon>Pseudochelatococcus</taxon>
    </lineage>
</organism>
<keyword evidence="2" id="KW-1185">Reference proteome</keyword>
<comment type="caution">
    <text evidence="1">The sequence shown here is derived from an EMBL/GenBank/DDBJ whole genome shotgun (WGS) entry which is preliminary data.</text>
</comment>
<sequence>MGEVHKFEPVEVGEGFRFDADEILEDAKGQGFTKIAILAERPDGTIWVTGSANAGETLVLMELAKHQIIFGGEG</sequence>
<dbReference type="RefSeq" id="WP_166949534.1">
    <property type="nucleotide sequence ID" value="NZ_JAASQI010000002.1"/>
</dbReference>
<protein>
    <submittedName>
        <fullName evidence="1">Uncharacterized protein</fullName>
    </submittedName>
</protein>
<name>A0ABX0UY64_9HYPH</name>
<dbReference type="Proteomes" id="UP001429580">
    <property type="component" value="Unassembled WGS sequence"/>
</dbReference>
<accession>A0ABX0UY64</accession>
<evidence type="ECO:0000313" key="2">
    <source>
        <dbReference type="Proteomes" id="UP001429580"/>
    </source>
</evidence>